<sequence length="170" mass="18382">MKFKPLIVSACLVFVPLGVTAAPSTGDKLFTLAGSGSSDKDLDNNQFNVSFDVGQYMTDQTAVGIRQSAGAADLGDDSSWTGATRVFADYHFGRADMQPFLGANIGGIYGDGVDETFFAGPEFGLKYYMKRETYLSVQAEYQVFFDNSNDVENNYDNGAFVYSAGLGINF</sequence>
<dbReference type="Proteomes" id="UP000298049">
    <property type="component" value="Chromosome"/>
</dbReference>
<protein>
    <recommendedName>
        <fullName evidence="4">Outer membrane protein beta-barrel domain-containing protein</fullName>
    </recommendedName>
</protein>
<dbReference type="OrthoDB" id="7359057at2"/>
<evidence type="ECO:0008006" key="4">
    <source>
        <dbReference type="Google" id="ProtNLM"/>
    </source>
</evidence>
<dbReference type="KEGG" id="hmi:soil367_07535"/>
<accession>A0A4P7XFP3</accession>
<dbReference type="AlphaFoldDB" id="A0A4P7XFP3"/>
<evidence type="ECO:0000256" key="1">
    <source>
        <dbReference type="SAM" id="SignalP"/>
    </source>
</evidence>
<dbReference type="RefSeq" id="WP_136548418.1">
    <property type="nucleotide sequence ID" value="NZ_CP031093.1"/>
</dbReference>
<dbReference type="SUPFAM" id="SSF56925">
    <property type="entry name" value="OMPA-like"/>
    <property type="match status" value="1"/>
</dbReference>
<dbReference type="InterPro" id="IPR011250">
    <property type="entry name" value="OMP/PagP_B-barrel"/>
</dbReference>
<name>A0A4P7XFP3_9ALTE</name>
<feature type="chain" id="PRO_5020310905" description="Outer membrane protein beta-barrel domain-containing protein" evidence="1">
    <location>
        <begin position="22"/>
        <end position="170"/>
    </location>
</feature>
<dbReference type="EMBL" id="CP031093">
    <property type="protein sequence ID" value="QCF25781.1"/>
    <property type="molecule type" value="Genomic_DNA"/>
</dbReference>
<evidence type="ECO:0000313" key="3">
    <source>
        <dbReference type="Proteomes" id="UP000298049"/>
    </source>
</evidence>
<keyword evidence="1" id="KW-0732">Signal</keyword>
<proteinExistence type="predicted"/>
<reference evidence="2 3" key="1">
    <citation type="submission" date="2018-07" db="EMBL/GenBank/DDBJ databases">
        <title>Marsedoiliclastica nanhaica gen. nov. sp. nov., a novel marine hydrocarbonoclastic bacterium isolated from an in-situ enriched hydrocarbon-degrading consortium in deep-sea sediment.</title>
        <authorList>
            <person name="Dong C."/>
            <person name="Ma T."/>
            <person name="Liu R."/>
            <person name="Shao Z."/>
        </authorList>
    </citation>
    <scope>NUCLEOTIDE SEQUENCE [LARGE SCALE GENOMIC DNA]</scope>
    <source>
        <strain evidence="3">soil36-7</strain>
    </source>
</reference>
<feature type="signal peptide" evidence="1">
    <location>
        <begin position="1"/>
        <end position="21"/>
    </location>
</feature>
<evidence type="ECO:0000313" key="2">
    <source>
        <dbReference type="EMBL" id="QCF25781.1"/>
    </source>
</evidence>
<gene>
    <name evidence="2" type="ORF">soil367_07535</name>
</gene>
<keyword evidence="3" id="KW-1185">Reference proteome</keyword>
<organism evidence="2 3">
    <name type="scientific">Hydrocarboniclastica marina</name>
    <dbReference type="NCBI Taxonomy" id="2259620"/>
    <lineage>
        <taxon>Bacteria</taxon>
        <taxon>Pseudomonadati</taxon>
        <taxon>Pseudomonadota</taxon>
        <taxon>Gammaproteobacteria</taxon>
        <taxon>Alteromonadales</taxon>
        <taxon>Alteromonadaceae</taxon>
        <taxon>Hydrocarboniclastica</taxon>
    </lineage>
</organism>
<dbReference type="Gene3D" id="2.40.160.20">
    <property type="match status" value="1"/>
</dbReference>